<dbReference type="InterPro" id="IPR018060">
    <property type="entry name" value="HTH_AraC"/>
</dbReference>
<dbReference type="GO" id="GO:0043565">
    <property type="term" value="F:sequence-specific DNA binding"/>
    <property type="evidence" value="ECO:0007669"/>
    <property type="project" value="InterPro"/>
</dbReference>
<dbReference type="Gene3D" id="1.10.10.60">
    <property type="entry name" value="Homeodomain-like"/>
    <property type="match status" value="1"/>
</dbReference>
<dbReference type="RefSeq" id="WP_066405775.1">
    <property type="nucleotide sequence ID" value="NZ_CP011390.1"/>
</dbReference>
<gene>
    <name evidence="2" type="ORF">SY85_15270</name>
</gene>
<dbReference type="KEGG" id="fla:SY85_15270"/>
<reference evidence="2 3" key="2">
    <citation type="journal article" date="2016" name="Int. J. Syst. Evol. Microbiol.">
        <title>Flavisolibacter tropicus sp. nov., isolated from tropical soil.</title>
        <authorList>
            <person name="Lee J.J."/>
            <person name="Kang M.S."/>
            <person name="Kim G.S."/>
            <person name="Lee C.S."/>
            <person name="Lim S."/>
            <person name="Lee J."/>
            <person name="Roh S.H."/>
            <person name="Kang H."/>
            <person name="Ha J.M."/>
            <person name="Bae S."/>
            <person name="Jung H.Y."/>
            <person name="Kim M.K."/>
        </authorList>
    </citation>
    <scope>NUCLEOTIDE SEQUENCE [LARGE SCALE GENOMIC DNA]</scope>
    <source>
        <strain evidence="2 3">LCS9</strain>
    </source>
</reference>
<keyword evidence="3" id="KW-1185">Reference proteome</keyword>
<evidence type="ECO:0000259" key="1">
    <source>
        <dbReference type="PROSITE" id="PS01124"/>
    </source>
</evidence>
<evidence type="ECO:0000313" key="3">
    <source>
        <dbReference type="Proteomes" id="UP000077177"/>
    </source>
</evidence>
<name>A0A172TX39_9BACT</name>
<dbReference type="GO" id="GO:0003700">
    <property type="term" value="F:DNA-binding transcription factor activity"/>
    <property type="evidence" value="ECO:0007669"/>
    <property type="project" value="InterPro"/>
</dbReference>
<dbReference type="EMBL" id="CP011390">
    <property type="protein sequence ID" value="ANE51659.1"/>
    <property type="molecule type" value="Genomic_DNA"/>
</dbReference>
<reference evidence="3" key="1">
    <citation type="submission" date="2015-01" db="EMBL/GenBank/DDBJ databases">
        <title>Flavisolibacter sp./LCS9/ whole genome sequencing.</title>
        <authorList>
            <person name="Kim M.K."/>
            <person name="Srinivasan S."/>
            <person name="Lee J.-J."/>
        </authorList>
    </citation>
    <scope>NUCLEOTIDE SEQUENCE [LARGE SCALE GENOMIC DNA]</scope>
    <source>
        <strain evidence="3">LCS9</strain>
    </source>
</reference>
<proteinExistence type="predicted"/>
<dbReference type="STRING" id="1492898.SY85_15270"/>
<dbReference type="OrthoDB" id="935959at2"/>
<accession>A0A172TX39</accession>
<feature type="domain" description="HTH araC/xylS-type" evidence="1">
    <location>
        <begin position="173"/>
        <end position="271"/>
    </location>
</feature>
<dbReference type="Proteomes" id="UP000077177">
    <property type="component" value="Chromosome"/>
</dbReference>
<organism evidence="2 3">
    <name type="scientific">Flavisolibacter tropicus</name>
    <dbReference type="NCBI Taxonomy" id="1492898"/>
    <lineage>
        <taxon>Bacteria</taxon>
        <taxon>Pseudomonadati</taxon>
        <taxon>Bacteroidota</taxon>
        <taxon>Chitinophagia</taxon>
        <taxon>Chitinophagales</taxon>
        <taxon>Chitinophagaceae</taxon>
        <taxon>Flavisolibacter</taxon>
    </lineage>
</organism>
<dbReference type="PROSITE" id="PS01124">
    <property type="entry name" value="HTH_ARAC_FAMILY_2"/>
    <property type="match status" value="1"/>
</dbReference>
<dbReference type="AlphaFoldDB" id="A0A172TX39"/>
<sequence length="278" mass="33207">MQHVEFFHIDHFEHRYHRRKAKKSLWPFIDFFWETDFESLWPQYPEGFSDALFPNIGYTYLINLGSPFVMQLEESRHEIKSDGFLPRFKNMVCHHSVGNRIFGVKFNVSPIVFEKKVNFFEYREFIYPLAYLIDPTVVQKVKQADSFNKRVEIISHYYEKIIEKHAGTLNYVHVVTNCLQTFADSQFQISIEALADQNQISTRTLQRYFEAATSINTKQALQLMRIRRAVEELVHRPDHFQHTDFGYYDYSHFYKHLKAFLNSHTTAIAQPHLQLLKR</sequence>
<protein>
    <recommendedName>
        <fullName evidence="1">HTH araC/xylS-type domain-containing protein</fullName>
    </recommendedName>
</protein>
<evidence type="ECO:0000313" key="2">
    <source>
        <dbReference type="EMBL" id="ANE51659.1"/>
    </source>
</evidence>